<dbReference type="Pfam" id="PF04083">
    <property type="entry name" value="Abhydro_lipase"/>
    <property type="match status" value="1"/>
</dbReference>
<proteinExistence type="predicted"/>
<dbReference type="InterPro" id="IPR029058">
    <property type="entry name" value="AB_hydrolase_fold"/>
</dbReference>
<dbReference type="GO" id="GO:0016787">
    <property type="term" value="F:hydrolase activity"/>
    <property type="evidence" value="ECO:0007669"/>
    <property type="project" value="UniProtKB-KW"/>
</dbReference>
<evidence type="ECO:0000256" key="1">
    <source>
        <dbReference type="SAM" id="MobiDB-lite"/>
    </source>
</evidence>
<dbReference type="STRING" id="1081109.A0A167XWL2"/>
<keyword evidence="4" id="KW-0378">Hydrolase</keyword>
<gene>
    <name evidence="4" type="ORF">AAL_07248</name>
</gene>
<dbReference type="EMBL" id="AZGY01000021">
    <property type="protein sequence ID" value="KZZ90562.1"/>
    <property type="molecule type" value="Genomic_DNA"/>
</dbReference>
<feature type="domain" description="Partial AB-hydrolase lipase" evidence="3">
    <location>
        <begin position="225"/>
        <end position="309"/>
    </location>
</feature>
<keyword evidence="2" id="KW-1133">Transmembrane helix</keyword>
<evidence type="ECO:0000313" key="5">
    <source>
        <dbReference type="Proteomes" id="UP000078544"/>
    </source>
</evidence>
<accession>A0A167XWL2</accession>
<dbReference type="PANTHER" id="PTHR11005">
    <property type="entry name" value="LYSOSOMAL ACID LIPASE-RELATED"/>
    <property type="match status" value="1"/>
</dbReference>
<feature type="region of interest" description="Disordered" evidence="1">
    <location>
        <begin position="1"/>
        <end position="36"/>
    </location>
</feature>
<dbReference type="GO" id="GO:0006629">
    <property type="term" value="P:lipid metabolic process"/>
    <property type="evidence" value="ECO:0007669"/>
    <property type="project" value="InterPro"/>
</dbReference>
<evidence type="ECO:0000256" key="2">
    <source>
        <dbReference type="SAM" id="Phobius"/>
    </source>
</evidence>
<dbReference type="OrthoDB" id="6130531at2759"/>
<dbReference type="FunFam" id="3.40.50.1820:FF:000193">
    <property type="entry name" value="Ab-hydrolase associated lipase"/>
    <property type="match status" value="1"/>
</dbReference>
<dbReference type="InterPro" id="IPR006693">
    <property type="entry name" value="AB_hydrolase_lipase"/>
</dbReference>
<comment type="caution">
    <text evidence="4">The sequence shown here is derived from an EMBL/GenBank/DDBJ whole genome shotgun (WGS) entry which is preliminary data.</text>
</comment>
<dbReference type="AlphaFoldDB" id="A0A167XWL2"/>
<feature type="transmembrane region" description="Helical" evidence="2">
    <location>
        <begin position="131"/>
        <end position="155"/>
    </location>
</feature>
<sequence length="671" mass="75683">MTAQAATESQGSTSSQIDDFKSEADAQEPVMRLRSLTPTAEMSQRLYVSGDAFLYEQKTSLASDAEAPLSALNPSLTDTTSKASDGGRAGLDQRPPQPFKVVSSALFPPLPLYGPPTFMSRGKALVLRTSSFFLSLIFLMFIVAASLITGMPLVIREITHALTGRDPRELRPFYEEERRRADLRREKEKLWDHRVSAANIGGDQEAFAGEFPPTEGGKDRMVCDVSYYAKRVGLDVDFFQVRTEDGFLIDLWHVYDPREYAKHKVRTSGDHGDKRSSPARPYTCKARKPKYPILLLHGLLQSSGTFCCSDDDSLAFWLCKSGFDVWLGNNRCGSKPSHESLRASDPRMWAWTIQHMGTLDLPALTSKVLAETGFEKLGLICHSQGTAQTLIALAKDQRPDLGDRISVFCALAPAAYAGPLISKYYFQFIHRLSPFWYRISFGVHAFIPFMMQMHELLDARVYGWLGYKVFSYLFGWSDARWDRGLRNRLFQFSPVYVSAETMRWWLGMDGFAKNSCILSAKTTAEYEEQSDTLRVQATVESIVRGNAAGGPNSNNAVTNRAPNVETPASDPWYNEKVPPFAMWVCANDQLVDGPRLLRRFERGREPHVQMVFSRVIEDYEHLDVIWAIDAVSEVFEDMREVLWKTCPDRERCRVPEGCQAVAAWKPKEKVA</sequence>
<name>A0A167XWL2_9HYPO</name>
<evidence type="ECO:0000259" key="3">
    <source>
        <dbReference type="Pfam" id="PF04083"/>
    </source>
</evidence>
<protein>
    <submittedName>
        <fullName evidence="4">AB-hydrolase-associated lipase region</fullName>
    </submittedName>
</protein>
<keyword evidence="5" id="KW-1185">Reference proteome</keyword>
<organism evidence="4 5">
    <name type="scientific">Moelleriella libera RCEF 2490</name>
    <dbReference type="NCBI Taxonomy" id="1081109"/>
    <lineage>
        <taxon>Eukaryota</taxon>
        <taxon>Fungi</taxon>
        <taxon>Dikarya</taxon>
        <taxon>Ascomycota</taxon>
        <taxon>Pezizomycotina</taxon>
        <taxon>Sordariomycetes</taxon>
        <taxon>Hypocreomycetidae</taxon>
        <taxon>Hypocreales</taxon>
        <taxon>Clavicipitaceae</taxon>
        <taxon>Moelleriella</taxon>
    </lineage>
</organism>
<reference evidence="4 5" key="1">
    <citation type="journal article" date="2016" name="Genome Biol. Evol.">
        <title>Divergent and convergent evolution of fungal pathogenicity.</title>
        <authorList>
            <person name="Shang Y."/>
            <person name="Xiao G."/>
            <person name="Zheng P."/>
            <person name="Cen K."/>
            <person name="Zhan S."/>
            <person name="Wang C."/>
        </authorList>
    </citation>
    <scope>NUCLEOTIDE SEQUENCE [LARGE SCALE GENOMIC DNA]</scope>
    <source>
        <strain evidence="4 5">RCEF 2490</strain>
    </source>
</reference>
<feature type="region of interest" description="Disordered" evidence="1">
    <location>
        <begin position="71"/>
        <end position="95"/>
    </location>
</feature>
<keyword evidence="2" id="KW-0812">Transmembrane</keyword>
<dbReference type="SUPFAM" id="SSF53474">
    <property type="entry name" value="alpha/beta-Hydrolases"/>
    <property type="match status" value="1"/>
</dbReference>
<dbReference type="Proteomes" id="UP000078544">
    <property type="component" value="Unassembled WGS sequence"/>
</dbReference>
<evidence type="ECO:0000313" key="4">
    <source>
        <dbReference type="EMBL" id="KZZ90562.1"/>
    </source>
</evidence>
<keyword evidence="2" id="KW-0472">Membrane</keyword>
<feature type="compositionally biased region" description="Polar residues" evidence="1">
    <location>
        <begin position="72"/>
        <end position="83"/>
    </location>
</feature>
<dbReference type="Gene3D" id="3.40.50.1820">
    <property type="entry name" value="alpha/beta hydrolase"/>
    <property type="match status" value="1"/>
</dbReference>
<feature type="compositionally biased region" description="Polar residues" evidence="1">
    <location>
        <begin position="1"/>
        <end position="17"/>
    </location>
</feature>